<reference evidence="8" key="1">
    <citation type="journal article" date="2021" name="PeerJ">
        <title>Extensive microbial diversity within the chicken gut microbiome revealed by metagenomics and culture.</title>
        <authorList>
            <person name="Gilroy R."/>
            <person name="Ravi A."/>
            <person name="Getino M."/>
            <person name="Pursley I."/>
            <person name="Horton D.L."/>
            <person name="Alikhan N.F."/>
            <person name="Baker D."/>
            <person name="Gharbi K."/>
            <person name="Hall N."/>
            <person name="Watson M."/>
            <person name="Adriaenssens E.M."/>
            <person name="Foster-Nyarko E."/>
            <person name="Jarju S."/>
            <person name="Secka A."/>
            <person name="Antonio M."/>
            <person name="Oren A."/>
            <person name="Chaudhuri R.R."/>
            <person name="La Ragione R."/>
            <person name="Hildebrand F."/>
            <person name="Pallen M.J."/>
        </authorList>
    </citation>
    <scope>NUCLEOTIDE SEQUENCE</scope>
    <source>
        <strain evidence="8">CHK179-5677</strain>
    </source>
</reference>
<dbReference type="Pfam" id="PF01257">
    <property type="entry name" value="2Fe-2S_thioredx"/>
    <property type="match status" value="1"/>
</dbReference>
<protein>
    <submittedName>
        <fullName evidence="8">NAD(P)H-dependent oxidoreductase subunit E</fullName>
    </submittedName>
</protein>
<evidence type="ECO:0000313" key="9">
    <source>
        <dbReference type="Proteomes" id="UP000760668"/>
    </source>
</evidence>
<keyword evidence="3 7" id="KW-0479">Metal-binding</keyword>
<dbReference type="InterPro" id="IPR036249">
    <property type="entry name" value="Thioredoxin-like_sf"/>
</dbReference>
<evidence type="ECO:0000256" key="6">
    <source>
        <dbReference type="ARBA" id="ARBA00034078"/>
    </source>
</evidence>
<evidence type="ECO:0000256" key="3">
    <source>
        <dbReference type="ARBA" id="ARBA00022723"/>
    </source>
</evidence>
<comment type="cofactor">
    <cofactor evidence="6">
        <name>[2Fe-2S] cluster</name>
        <dbReference type="ChEBI" id="CHEBI:190135"/>
    </cofactor>
</comment>
<dbReference type="InterPro" id="IPR042128">
    <property type="entry name" value="NuoE_dom"/>
</dbReference>
<evidence type="ECO:0000313" key="8">
    <source>
        <dbReference type="EMBL" id="HJG86861.1"/>
    </source>
</evidence>
<dbReference type="EMBL" id="DYUC01000075">
    <property type="protein sequence ID" value="HJG86861.1"/>
    <property type="molecule type" value="Genomic_DNA"/>
</dbReference>
<evidence type="ECO:0000256" key="2">
    <source>
        <dbReference type="ARBA" id="ARBA00022714"/>
    </source>
</evidence>
<dbReference type="PIRSF" id="PIRSF000216">
    <property type="entry name" value="NADH_DH_24kDa"/>
    <property type="match status" value="1"/>
</dbReference>
<dbReference type="Gene3D" id="3.40.30.10">
    <property type="entry name" value="Glutaredoxin"/>
    <property type="match status" value="1"/>
</dbReference>
<keyword evidence="2 7" id="KW-0001">2Fe-2S</keyword>
<dbReference type="PANTHER" id="PTHR43342:SF2">
    <property type="entry name" value="POTENTIAL NAD-REDUCING HYDROGENASE SUBUNIT"/>
    <property type="match status" value="1"/>
</dbReference>
<feature type="binding site" evidence="7">
    <location>
        <position position="70"/>
    </location>
    <ligand>
        <name>[2Fe-2S] cluster</name>
        <dbReference type="ChEBI" id="CHEBI:190135"/>
    </ligand>
</feature>
<keyword evidence="5 7" id="KW-0411">Iron-sulfur</keyword>
<dbReference type="SUPFAM" id="SSF52833">
    <property type="entry name" value="Thioredoxin-like"/>
    <property type="match status" value="1"/>
</dbReference>
<dbReference type="GO" id="GO:0046872">
    <property type="term" value="F:metal ion binding"/>
    <property type="evidence" value="ECO:0007669"/>
    <property type="project" value="UniProtKB-KW"/>
</dbReference>
<evidence type="ECO:0000256" key="7">
    <source>
        <dbReference type="PIRSR" id="PIRSR000216-1"/>
    </source>
</evidence>
<keyword evidence="4 7" id="KW-0408">Iron</keyword>
<dbReference type="CDD" id="cd03064">
    <property type="entry name" value="TRX_Fd_NuoE"/>
    <property type="match status" value="1"/>
</dbReference>
<gene>
    <name evidence="8" type="ORF">K8V01_07565</name>
</gene>
<proteinExistence type="inferred from homology"/>
<accession>A0A921MN52</accession>
<dbReference type="InterPro" id="IPR028431">
    <property type="entry name" value="NADP_DH_HndA-like"/>
</dbReference>
<dbReference type="Gene3D" id="1.10.10.1590">
    <property type="entry name" value="NADH-quinone oxidoreductase subunit E"/>
    <property type="match status" value="1"/>
</dbReference>
<evidence type="ECO:0000256" key="1">
    <source>
        <dbReference type="ARBA" id="ARBA00010643"/>
    </source>
</evidence>
<sequence length="144" mass="15417">RQVIAEHRGQPGSTMPVLQAAQEIFGYLPEEVQIMIAEGLDIPLSEVYGVASFYAQFSMNPKGRYQISVCLGTACYVKGAADILTAVEKKLGIRPGSITPDGKFSLDACRCVGACGLAPVMMVGSDVYGRLTPDQVGPILDKYE</sequence>
<feature type="binding site" evidence="7">
    <location>
        <position position="75"/>
    </location>
    <ligand>
        <name>[2Fe-2S] cluster</name>
        <dbReference type="ChEBI" id="CHEBI:190135"/>
    </ligand>
</feature>
<dbReference type="FunFam" id="3.40.30.10:FF:000015">
    <property type="entry name" value="NADH-quinone oxidoreductase subunit E"/>
    <property type="match status" value="1"/>
</dbReference>
<dbReference type="Proteomes" id="UP000760668">
    <property type="component" value="Unassembled WGS sequence"/>
</dbReference>
<dbReference type="AlphaFoldDB" id="A0A921MN52"/>
<dbReference type="RefSeq" id="WP_304247987.1">
    <property type="nucleotide sequence ID" value="NZ_DYUC01000075.1"/>
</dbReference>
<evidence type="ECO:0000256" key="4">
    <source>
        <dbReference type="ARBA" id="ARBA00023004"/>
    </source>
</evidence>
<dbReference type="InterPro" id="IPR041921">
    <property type="entry name" value="NuoE_N"/>
</dbReference>
<dbReference type="PANTHER" id="PTHR43342">
    <property type="entry name" value="NADH-QUINONE OXIDOREDUCTASE, E SUBUNIT"/>
    <property type="match status" value="1"/>
</dbReference>
<organism evidence="8 9">
    <name type="scientific">Pseudoflavonifractor capillosus</name>
    <dbReference type="NCBI Taxonomy" id="106588"/>
    <lineage>
        <taxon>Bacteria</taxon>
        <taxon>Bacillati</taxon>
        <taxon>Bacillota</taxon>
        <taxon>Clostridia</taxon>
        <taxon>Eubacteriales</taxon>
        <taxon>Oscillospiraceae</taxon>
        <taxon>Pseudoflavonifractor</taxon>
    </lineage>
</organism>
<feature type="binding site" evidence="7">
    <location>
        <position position="115"/>
    </location>
    <ligand>
        <name>[2Fe-2S] cluster</name>
        <dbReference type="ChEBI" id="CHEBI:190135"/>
    </ligand>
</feature>
<comment type="similarity">
    <text evidence="1">Belongs to the complex I 24 kDa subunit family.</text>
</comment>
<name>A0A921MN52_9FIRM</name>
<evidence type="ECO:0000256" key="5">
    <source>
        <dbReference type="ARBA" id="ARBA00023014"/>
    </source>
</evidence>
<dbReference type="GO" id="GO:0051537">
    <property type="term" value="F:2 iron, 2 sulfur cluster binding"/>
    <property type="evidence" value="ECO:0007669"/>
    <property type="project" value="UniProtKB-KW"/>
</dbReference>
<comment type="caution">
    <text evidence="8">The sequence shown here is derived from an EMBL/GenBank/DDBJ whole genome shotgun (WGS) entry which is preliminary data.</text>
</comment>
<dbReference type="InterPro" id="IPR002023">
    <property type="entry name" value="NuoE-like"/>
</dbReference>
<dbReference type="GO" id="GO:0016491">
    <property type="term" value="F:oxidoreductase activity"/>
    <property type="evidence" value="ECO:0007669"/>
    <property type="project" value="InterPro"/>
</dbReference>
<feature type="binding site" evidence="7">
    <location>
        <position position="111"/>
    </location>
    <ligand>
        <name>[2Fe-2S] cluster</name>
        <dbReference type="ChEBI" id="CHEBI:190135"/>
    </ligand>
</feature>
<feature type="non-terminal residue" evidence="8">
    <location>
        <position position="1"/>
    </location>
</feature>
<reference evidence="8" key="2">
    <citation type="submission" date="2021-09" db="EMBL/GenBank/DDBJ databases">
        <authorList>
            <person name="Gilroy R."/>
        </authorList>
    </citation>
    <scope>NUCLEOTIDE SEQUENCE</scope>
    <source>
        <strain evidence="8">CHK179-5677</strain>
    </source>
</reference>
<comment type="cofactor">
    <cofactor evidence="7">
        <name>[2Fe-2S] cluster</name>
        <dbReference type="ChEBI" id="CHEBI:190135"/>
    </cofactor>
    <text evidence="7">Binds 1 [2Fe-2S] cluster.</text>
</comment>